<gene>
    <name evidence="1" type="ORF">PGLA1383_LOCUS41105</name>
</gene>
<evidence type="ECO:0000313" key="1">
    <source>
        <dbReference type="EMBL" id="CAE8623902.1"/>
    </source>
</evidence>
<organism evidence="1 2">
    <name type="scientific">Polarella glacialis</name>
    <name type="common">Dinoflagellate</name>
    <dbReference type="NCBI Taxonomy" id="89957"/>
    <lineage>
        <taxon>Eukaryota</taxon>
        <taxon>Sar</taxon>
        <taxon>Alveolata</taxon>
        <taxon>Dinophyceae</taxon>
        <taxon>Suessiales</taxon>
        <taxon>Suessiaceae</taxon>
        <taxon>Polarella</taxon>
    </lineage>
</organism>
<proteinExistence type="predicted"/>
<sequence length="136" mass="14900">MLRSVLAAGSRLAERPVSSTWQQLSLRCFAVSPQNSSSRFEKAAFTPISQLFAEKAPRPLPLSPDLPLLAQLSLQPSLLLRSLPVSLPPPLPEGDVDTLECANRSPLARVPKPANKGARPRCVVMRKLRKRARTGR</sequence>
<reference evidence="1" key="1">
    <citation type="submission" date="2021-02" db="EMBL/GenBank/DDBJ databases">
        <authorList>
            <person name="Dougan E. K."/>
            <person name="Rhodes N."/>
            <person name="Thang M."/>
            <person name="Chan C."/>
        </authorList>
    </citation>
    <scope>NUCLEOTIDE SEQUENCE</scope>
</reference>
<accession>A0A813GLZ2</accession>
<name>A0A813GLZ2_POLGL</name>
<dbReference type="AlphaFoldDB" id="A0A813GLZ2"/>
<comment type="caution">
    <text evidence="1">The sequence shown here is derived from an EMBL/GenBank/DDBJ whole genome shotgun (WGS) entry which is preliminary data.</text>
</comment>
<keyword evidence="2" id="KW-1185">Reference proteome</keyword>
<dbReference type="EMBL" id="CAJNNV010028261">
    <property type="protein sequence ID" value="CAE8623902.1"/>
    <property type="molecule type" value="Genomic_DNA"/>
</dbReference>
<protein>
    <submittedName>
        <fullName evidence="1">Uncharacterized protein</fullName>
    </submittedName>
</protein>
<dbReference type="OrthoDB" id="371164at2759"/>
<evidence type="ECO:0000313" key="2">
    <source>
        <dbReference type="Proteomes" id="UP000654075"/>
    </source>
</evidence>
<dbReference type="Proteomes" id="UP000654075">
    <property type="component" value="Unassembled WGS sequence"/>
</dbReference>